<protein>
    <submittedName>
        <fullName evidence="2">Uncharacterized protein</fullName>
    </submittedName>
</protein>
<sequence length="104" mass="12334">MKPVYFIGKIEKYQLEENLNTKGSLKKKLKEKENGFVSENDAFFAPLCKDYKSSLLDSKPVSALFRFYLKFEKVKLIIINFIWLNMSLEFFTIIKLGHLKEREM</sequence>
<name>A0A3M7QQC6_BRAPC</name>
<proteinExistence type="predicted"/>
<keyword evidence="1" id="KW-1133">Transmembrane helix</keyword>
<reference evidence="2 3" key="1">
    <citation type="journal article" date="2018" name="Sci. Rep.">
        <title>Genomic signatures of local adaptation to the degree of environmental predictability in rotifers.</title>
        <authorList>
            <person name="Franch-Gras L."/>
            <person name="Hahn C."/>
            <person name="Garcia-Roger E.M."/>
            <person name="Carmona M.J."/>
            <person name="Serra M."/>
            <person name="Gomez A."/>
        </authorList>
    </citation>
    <scope>NUCLEOTIDE SEQUENCE [LARGE SCALE GENOMIC DNA]</scope>
    <source>
        <strain evidence="2">HYR1</strain>
    </source>
</reference>
<dbReference type="EMBL" id="REGN01005429">
    <property type="protein sequence ID" value="RNA13409.1"/>
    <property type="molecule type" value="Genomic_DNA"/>
</dbReference>
<keyword evidence="1" id="KW-0812">Transmembrane</keyword>
<dbReference type="Proteomes" id="UP000276133">
    <property type="component" value="Unassembled WGS sequence"/>
</dbReference>
<comment type="caution">
    <text evidence="2">The sequence shown here is derived from an EMBL/GenBank/DDBJ whole genome shotgun (WGS) entry which is preliminary data.</text>
</comment>
<organism evidence="2 3">
    <name type="scientific">Brachionus plicatilis</name>
    <name type="common">Marine rotifer</name>
    <name type="synonym">Brachionus muelleri</name>
    <dbReference type="NCBI Taxonomy" id="10195"/>
    <lineage>
        <taxon>Eukaryota</taxon>
        <taxon>Metazoa</taxon>
        <taxon>Spiralia</taxon>
        <taxon>Gnathifera</taxon>
        <taxon>Rotifera</taxon>
        <taxon>Eurotatoria</taxon>
        <taxon>Monogononta</taxon>
        <taxon>Pseudotrocha</taxon>
        <taxon>Ploima</taxon>
        <taxon>Brachionidae</taxon>
        <taxon>Brachionus</taxon>
    </lineage>
</organism>
<keyword evidence="1" id="KW-0472">Membrane</keyword>
<evidence type="ECO:0000313" key="3">
    <source>
        <dbReference type="Proteomes" id="UP000276133"/>
    </source>
</evidence>
<feature type="transmembrane region" description="Helical" evidence="1">
    <location>
        <begin position="76"/>
        <end position="94"/>
    </location>
</feature>
<gene>
    <name evidence="2" type="ORF">BpHYR1_046792</name>
</gene>
<keyword evidence="3" id="KW-1185">Reference proteome</keyword>
<evidence type="ECO:0000256" key="1">
    <source>
        <dbReference type="SAM" id="Phobius"/>
    </source>
</evidence>
<dbReference type="AlphaFoldDB" id="A0A3M7QQC6"/>
<accession>A0A3M7QQC6</accession>
<evidence type="ECO:0000313" key="2">
    <source>
        <dbReference type="EMBL" id="RNA13409.1"/>
    </source>
</evidence>